<dbReference type="AlphaFoldDB" id="A0A4U5N376"/>
<evidence type="ECO:0000313" key="3">
    <source>
        <dbReference type="EMBL" id="TKR76886.1"/>
    </source>
</evidence>
<name>A0A4U5N376_STECR</name>
<sequence length="185" mass="20901">MLFEKDLAVVFLTSILVGGFTEEAIGNRNSEQTLSFTYIDHGASRKLELVGQFYKFEEVEDGIKKIEEAGLDWCGFGLLLKKDRIEKHWSPKKQKEFERRLKDSSCTDLGKNRLFSDTDPETSDQNSEGEDDASSTMHLGIIITLAVVLALLVVAIIVVLIWIVLTREQRTKKSSDEERASSEEV</sequence>
<keyword evidence="2" id="KW-0812">Transmembrane</keyword>
<proteinExistence type="predicted"/>
<dbReference type="Proteomes" id="UP000298663">
    <property type="component" value="Unassembled WGS sequence"/>
</dbReference>
<protein>
    <submittedName>
        <fullName evidence="3">Uncharacterized protein</fullName>
    </submittedName>
</protein>
<keyword evidence="2" id="KW-0472">Membrane</keyword>
<evidence type="ECO:0000313" key="4">
    <source>
        <dbReference type="Proteomes" id="UP000298663"/>
    </source>
</evidence>
<gene>
    <name evidence="3" type="ORF">L596_017958</name>
</gene>
<evidence type="ECO:0000256" key="2">
    <source>
        <dbReference type="SAM" id="Phobius"/>
    </source>
</evidence>
<organism evidence="3 4">
    <name type="scientific">Steinernema carpocapsae</name>
    <name type="common">Entomopathogenic nematode</name>
    <dbReference type="NCBI Taxonomy" id="34508"/>
    <lineage>
        <taxon>Eukaryota</taxon>
        <taxon>Metazoa</taxon>
        <taxon>Ecdysozoa</taxon>
        <taxon>Nematoda</taxon>
        <taxon>Chromadorea</taxon>
        <taxon>Rhabditida</taxon>
        <taxon>Tylenchina</taxon>
        <taxon>Panagrolaimomorpha</taxon>
        <taxon>Strongyloidoidea</taxon>
        <taxon>Steinernematidae</taxon>
        <taxon>Steinernema</taxon>
    </lineage>
</organism>
<feature type="region of interest" description="Disordered" evidence="1">
    <location>
        <begin position="111"/>
        <end position="133"/>
    </location>
</feature>
<keyword evidence="2" id="KW-1133">Transmembrane helix</keyword>
<reference evidence="3 4" key="2">
    <citation type="journal article" date="2019" name="G3 (Bethesda)">
        <title>Hybrid Assembly of the Genome of the Entomopathogenic Nematode Steinernema carpocapsae Identifies the X-Chromosome.</title>
        <authorList>
            <person name="Serra L."/>
            <person name="Macchietto M."/>
            <person name="Macias-Munoz A."/>
            <person name="McGill C.J."/>
            <person name="Rodriguez I.M."/>
            <person name="Rodriguez B."/>
            <person name="Murad R."/>
            <person name="Mortazavi A."/>
        </authorList>
    </citation>
    <scope>NUCLEOTIDE SEQUENCE [LARGE SCALE GENOMIC DNA]</scope>
    <source>
        <strain evidence="3 4">ALL</strain>
    </source>
</reference>
<reference evidence="3 4" key="1">
    <citation type="journal article" date="2015" name="Genome Biol.">
        <title>Comparative genomics of Steinernema reveals deeply conserved gene regulatory networks.</title>
        <authorList>
            <person name="Dillman A.R."/>
            <person name="Macchietto M."/>
            <person name="Porter C.F."/>
            <person name="Rogers A."/>
            <person name="Williams B."/>
            <person name="Antoshechkin I."/>
            <person name="Lee M.M."/>
            <person name="Goodwin Z."/>
            <person name="Lu X."/>
            <person name="Lewis E.E."/>
            <person name="Goodrich-Blair H."/>
            <person name="Stock S.P."/>
            <person name="Adams B.J."/>
            <person name="Sternberg P.W."/>
            <person name="Mortazavi A."/>
        </authorList>
    </citation>
    <scope>NUCLEOTIDE SEQUENCE [LARGE SCALE GENOMIC DNA]</scope>
    <source>
        <strain evidence="3 4">ALL</strain>
    </source>
</reference>
<feature type="transmembrane region" description="Helical" evidence="2">
    <location>
        <begin position="139"/>
        <end position="165"/>
    </location>
</feature>
<feature type="compositionally biased region" description="Acidic residues" evidence="1">
    <location>
        <begin position="118"/>
        <end position="133"/>
    </location>
</feature>
<keyword evidence="4" id="KW-1185">Reference proteome</keyword>
<accession>A0A4U5N376</accession>
<dbReference type="EMBL" id="AZBU02000005">
    <property type="protein sequence ID" value="TKR76886.1"/>
    <property type="molecule type" value="Genomic_DNA"/>
</dbReference>
<evidence type="ECO:0000256" key="1">
    <source>
        <dbReference type="SAM" id="MobiDB-lite"/>
    </source>
</evidence>
<comment type="caution">
    <text evidence="3">The sequence shown here is derived from an EMBL/GenBank/DDBJ whole genome shotgun (WGS) entry which is preliminary data.</text>
</comment>